<dbReference type="SUPFAM" id="SSF110857">
    <property type="entry name" value="Gamma-glutamyl cyclotransferase-like"/>
    <property type="match status" value="1"/>
</dbReference>
<reference evidence="3 4" key="1">
    <citation type="submission" date="2018-01" db="EMBL/GenBank/DDBJ databases">
        <title>Whole genome analyses suggest that Burkholderia sensu lato contains two further novel genera in the rhizoxinica-symbiotica group Mycetohabitans gen. nov., and Trinickia gen. nov.: implications for the evolution of diazotrophy and nodulation in the Burkholderiaceae.</title>
        <authorList>
            <person name="Estrada-de los Santos P."/>
            <person name="Palmer M."/>
            <person name="Chavez-Ramirez B."/>
            <person name="Beukes C."/>
            <person name="Steenkamp E.T."/>
            <person name="Hirsch A.M."/>
            <person name="Manyaka P."/>
            <person name="Maluk M."/>
            <person name="Lafos M."/>
            <person name="Crook M."/>
            <person name="Gross E."/>
            <person name="Simon M.F."/>
            <person name="Bueno dos Reis Junior F."/>
            <person name="Poole P.S."/>
            <person name="Venter S.N."/>
            <person name="James E.K."/>
        </authorList>
    </citation>
    <scope>NUCLEOTIDE SEQUENCE [LARGE SCALE GENOMIC DNA]</scope>
    <source>
        <strain evidence="3 4">GP25-8</strain>
    </source>
</reference>
<comment type="caution">
    <text evidence="3">The sequence shown here is derived from an EMBL/GenBank/DDBJ whole genome shotgun (WGS) entry which is preliminary data.</text>
</comment>
<accession>A0A2N7W4Q3</accession>
<dbReference type="GO" id="GO:0016740">
    <property type="term" value="F:transferase activity"/>
    <property type="evidence" value="ECO:0007669"/>
    <property type="project" value="UniProtKB-KW"/>
</dbReference>
<dbReference type="RefSeq" id="WP_102610433.1">
    <property type="nucleotide sequence ID" value="NZ_CADIKD010000007.1"/>
</dbReference>
<protein>
    <recommendedName>
        <fullName evidence="1">glutathione-specific gamma-glutamylcyclotransferase</fullName>
        <ecNumber evidence="1">4.3.2.7</ecNumber>
    </recommendedName>
</protein>
<dbReference type="GO" id="GO:0005737">
    <property type="term" value="C:cytoplasm"/>
    <property type="evidence" value="ECO:0007669"/>
    <property type="project" value="TreeGrafter"/>
</dbReference>
<dbReference type="InterPro" id="IPR006840">
    <property type="entry name" value="ChaC"/>
</dbReference>
<dbReference type="GO" id="GO:0061928">
    <property type="term" value="F:glutathione specific gamma-glutamylcyclotransferase activity"/>
    <property type="evidence" value="ECO:0007669"/>
    <property type="project" value="UniProtKB-EC"/>
</dbReference>
<dbReference type="AlphaFoldDB" id="A0A2N7W4Q3"/>
<dbReference type="EC" id="4.3.2.7" evidence="1"/>
<dbReference type="InterPro" id="IPR013024">
    <property type="entry name" value="GGCT-like"/>
</dbReference>
<organism evidence="3 4">
    <name type="scientific">Trinickia soli</name>
    <dbReference type="NCBI Taxonomy" id="380675"/>
    <lineage>
        <taxon>Bacteria</taxon>
        <taxon>Pseudomonadati</taxon>
        <taxon>Pseudomonadota</taxon>
        <taxon>Betaproteobacteria</taxon>
        <taxon>Burkholderiales</taxon>
        <taxon>Burkholderiaceae</taxon>
        <taxon>Trinickia</taxon>
    </lineage>
</organism>
<dbReference type="CDD" id="cd06661">
    <property type="entry name" value="GGCT_like"/>
    <property type="match status" value="1"/>
</dbReference>
<dbReference type="PANTHER" id="PTHR12192:SF2">
    <property type="entry name" value="GLUTATHIONE-SPECIFIC GAMMA-GLUTAMYLCYCLOTRANSFERASE 2"/>
    <property type="match status" value="1"/>
</dbReference>
<sequence>MTRQSALASPPELSALRCLSDEERAWLLRQALDVHQPGTPIWVFAYGSRIWRPSLPAAETVGALVKGYHRGLCLWSCISLSTHETPGLVLALDEGGECRGVAHRIDAEHVDAALAALSDRELVIDSYRPRWLPCLLDGGREVMALAFVLRKGAPNHAGEVTDTLERHVLRHAAGTQGSAREYLAETVAGLRAHGIRDEHLEGLLQRFGT</sequence>
<dbReference type="InterPro" id="IPR036568">
    <property type="entry name" value="GGCT-like_sf"/>
</dbReference>
<keyword evidence="2" id="KW-0456">Lyase</keyword>
<evidence type="ECO:0000313" key="3">
    <source>
        <dbReference type="EMBL" id="PMS24382.1"/>
    </source>
</evidence>
<dbReference type="EMBL" id="PNYB01000010">
    <property type="protein sequence ID" value="PMS24382.1"/>
    <property type="molecule type" value="Genomic_DNA"/>
</dbReference>
<gene>
    <name evidence="3" type="ORF">C0Z19_14020</name>
</gene>
<evidence type="ECO:0000313" key="4">
    <source>
        <dbReference type="Proteomes" id="UP000235347"/>
    </source>
</evidence>
<keyword evidence="3" id="KW-0808">Transferase</keyword>
<keyword evidence="4" id="KW-1185">Reference proteome</keyword>
<evidence type="ECO:0000256" key="2">
    <source>
        <dbReference type="ARBA" id="ARBA00023239"/>
    </source>
</evidence>
<dbReference type="PANTHER" id="PTHR12192">
    <property type="entry name" value="CATION TRANSPORT PROTEIN CHAC-RELATED"/>
    <property type="match status" value="1"/>
</dbReference>
<dbReference type="Pfam" id="PF04752">
    <property type="entry name" value="ChaC"/>
    <property type="match status" value="1"/>
</dbReference>
<dbReference type="Gene3D" id="3.10.490.10">
    <property type="entry name" value="Gamma-glutamyl cyclotransferase-like"/>
    <property type="match status" value="1"/>
</dbReference>
<proteinExistence type="predicted"/>
<evidence type="ECO:0000256" key="1">
    <source>
        <dbReference type="ARBA" id="ARBA00012344"/>
    </source>
</evidence>
<name>A0A2N7W4Q3_9BURK</name>
<dbReference type="Proteomes" id="UP000235347">
    <property type="component" value="Unassembled WGS sequence"/>
</dbReference>
<dbReference type="GO" id="GO:0006751">
    <property type="term" value="P:glutathione catabolic process"/>
    <property type="evidence" value="ECO:0007669"/>
    <property type="project" value="InterPro"/>
</dbReference>